<gene>
    <name evidence="4" type="ORF">EJ997_05955</name>
</gene>
<dbReference type="KEGG" id="flh:EJ997_05955"/>
<dbReference type="SUPFAM" id="SSF51261">
    <property type="entry name" value="Duplicated hybrid motif"/>
    <property type="match status" value="1"/>
</dbReference>
<reference evidence="4 5" key="1">
    <citation type="submission" date="2018-12" db="EMBL/GenBank/DDBJ databases">
        <title>Complete genome sequence of Flaviflexus sp. H23T48.</title>
        <authorList>
            <person name="Bae J.-W."/>
            <person name="Lee J.-Y."/>
        </authorList>
    </citation>
    <scope>NUCLEOTIDE SEQUENCE [LARGE SCALE GENOMIC DNA]</scope>
    <source>
        <strain evidence="4 5">H23T48</strain>
    </source>
</reference>
<dbReference type="Gene3D" id="2.70.70.10">
    <property type="entry name" value="Glucose Permease (Domain IIA)"/>
    <property type="match status" value="1"/>
</dbReference>
<feature type="region of interest" description="Disordered" evidence="2">
    <location>
        <begin position="1"/>
        <end position="34"/>
    </location>
</feature>
<sequence length="191" mass="20673">MSGQQGPSVPELSLYPSPEQSGLQTPQLFSARSSPADNFRVEDGARGFTSSAAPIGIDDFDWPTSSKTVLRGFDRLEHNWLSGHRGVDLASRSGEKIRAAGPGRVVYSGLVVDNNVVSIEHSTGIRTTYMPVDPSVSIGDWVNTGDVIGTIEEGHCLLGTCLHWGAKRGDRYYDPLSLLDAVEIRLYPVSK</sequence>
<dbReference type="EMBL" id="CP034593">
    <property type="protein sequence ID" value="AZQ76947.1"/>
    <property type="molecule type" value="Genomic_DNA"/>
</dbReference>
<accession>A0A3Q9G3V2</accession>
<dbReference type="InterPro" id="IPR011055">
    <property type="entry name" value="Dup_hybrid_motif"/>
</dbReference>
<feature type="domain" description="M23ase beta-sheet core" evidence="3">
    <location>
        <begin position="83"/>
        <end position="175"/>
    </location>
</feature>
<proteinExistence type="predicted"/>
<evidence type="ECO:0000256" key="2">
    <source>
        <dbReference type="SAM" id="MobiDB-lite"/>
    </source>
</evidence>
<dbReference type="OrthoDB" id="5245088at2"/>
<dbReference type="Proteomes" id="UP000280344">
    <property type="component" value="Chromosome"/>
</dbReference>
<feature type="compositionally biased region" description="Polar residues" evidence="2">
    <location>
        <begin position="18"/>
        <end position="34"/>
    </location>
</feature>
<keyword evidence="1" id="KW-0732">Signal</keyword>
<name>A0A3Q9G3V2_9ACTO</name>
<dbReference type="PANTHER" id="PTHR21666">
    <property type="entry name" value="PEPTIDASE-RELATED"/>
    <property type="match status" value="1"/>
</dbReference>
<dbReference type="PANTHER" id="PTHR21666:SF289">
    <property type="entry name" value="L-ALA--D-GLU ENDOPEPTIDASE"/>
    <property type="match status" value="1"/>
</dbReference>
<organism evidence="4 5">
    <name type="scientific">Flaviflexus ciconiae</name>
    <dbReference type="NCBI Taxonomy" id="2496867"/>
    <lineage>
        <taxon>Bacteria</taxon>
        <taxon>Bacillati</taxon>
        <taxon>Actinomycetota</taxon>
        <taxon>Actinomycetes</taxon>
        <taxon>Actinomycetales</taxon>
        <taxon>Actinomycetaceae</taxon>
        <taxon>Flaviflexus</taxon>
    </lineage>
</organism>
<evidence type="ECO:0000256" key="1">
    <source>
        <dbReference type="ARBA" id="ARBA00022729"/>
    </source>
</evidence>
<dbReference type="GO" id="GO:0004222">
    <property type="term" value="F:metalloendopeptidase activity"/>
    <property type="evidence" value="ECO:0007669"/>
    <property type="project" value="TreeGrafter"/>
</dbReference>
<dbReference type="AlphaFoldDB" id="A0A3Q9G3V2"/>
<evidence type="ECO:0000313" key="4">
    <source>
        <dbReference type="EMBL" id="AZQ76947.1"/>
    </source>
</evidence>
<dbReference type="Pfam" id="PF01551">
    <property type="entry name" value="Peptidase_M23"/>
    <property type="match status" value="1"/>
</dbReference>
<keyword evidence="5" id="KW-1185">Reference proteome</keyword>
<evidence type="ECO:0000259" key="3">
    <source>
        <dbReference type="Pfam" id="PF01551"/>
    </source>
</evidence>
<dbReference type="InterPro" id="IPR016047">
    <property type="entry name" value="M23ase_b-sheet_dom"/>
</dbReference>
<protein>
    <submittedName>
        <fullName evidence="4">M23 family metallopeptidase</fullName>
    </submittedName>
</protein>
<evidence type="ECO:0000313" key="5">
    <source>
        <dbReference type="Proteomes" id="UP000280344"/>
    </source>
</evidence>
<dbReference type="InterPro" id="IPR050570">
    <property type="entry name" value="Cell_wall_metabolism_enzyme"/>
</dbReference>
<dbReference type="CDD" id="cd12797">
    <property type="entry name" value="M23_peptidase"/>
    <property type="match status" value="1"/>
</dbReference>